<reference evidence="5 6" key="1">
    <citation type="submission" date="2014-02" db="EMBL/GenBank/DDBJ databases">
        <title>The genome sequence of Colletotrichum fioriniae PJ7.</title>
        <authorList>
            <person name="Baroncelli R."/>
            <person name="Thon M.R."/>
        </authorList>
    </citation>
    <scope>NUCLEOTIDE SEQUENCE [LARGE SCALE GENOMIC DNA]</scope>
    <source>
        <strain evidence="5 6">PJ7</strain>
    </source>
</reference>
<dbReference type="HOGENOM" id="CLU_037431_4_0_1"/>
<feature type="binding site" evidence="3">
    <location>
        <position position="303"/>
    </location>
    <ligand>
        <name>dimethylallyl diphosphate</name>
        <dbReference type="ChEBI" id="CHEBI:57623"/>
    </ligand>
</feature>
<evidence type="ECO:0000256" key="1">
    <source>
        <dbReference type="ARBA" id="ARBA00010209"/>
    </source>
</evidence>
<dbReference type="Pfam" id="PF11991">
    <property type="entry name" value="Trp_DMAT"/>
    <property type="match status" value="1"/>
</dbReference>
<comment type="caution">
    <text evidence="5">The sequence shown here is derived from an EMBL/GenBank/DDBJ whole genome shotgun (WGS) entry which is preliminary data.</text>
</comment>
<dbReference type="Proteomes" id="UP000020467">
    <property type="component" value="Unassembled WGS sequence"/>
</dbReference>
<feature type="binding site" evidence="3">
    <location>
        <position position="301"/>
    </location>
    <ligand>
        <name>dimethylallyl diphosphate</name>
        <dbReference type="ChEBI" id="CHEBI:57623"/>
    </ligand>
</feature>
<feature type="binding site" evidence="3">
    <location>
        <position position="232"/>
    </location>
    <ligand>
        <name>dimethylallyl diphosphate</name>
        <dbReference type="ChEBI" id="CHEBI:57623"/>
    </ligand>
</feature>
<dbReference type="SFLD" id="SFLDS00036">
    <property type="entry name" value="Aromatic_Prenyltransferase"/>
    <property type="match status" value="1"/>
</dbReference>
<dbReference type="KEGG" id="cfj:CFIO01_10841"/>
<comment type="similarity">
    <text evidence="1">Belongs to the tryptophan dimethylallyltransferase family.</text>
</comment>
<evidence type="ECO:0000256" key="4">
    <source>
        <dbReference type="SAM" id="MobiDB-lite"/>
    </source>
</evidence>
<dbReference type="GO" id="GO:0016765">
    <property type="term" value="F:transferase activity, transferring alkyl or aryl (other than methyl) groups"/>
    <property type="evidence" value="ECO:0007669"/>
    <property type="project" value="InterPro"/>
</dbReference>
<protein>
    <submittedName>
        <fullName evidence="5">Aromatic prenyltransferase</fullName>
    </submittedName>
</protein>
<feature type="region of interest" description="Disordered" evidence="4">
    <location>
        <begin position="16"/>
        <end position="42"/>
    </location>
</feature>
<keyword evidence="6" id="KW-1185">Reference proteome</keyword>
<accession>A0A010RAY2</accession>
<evidence type="ECO:0000256" key="2">
    <source>
        <dbReference type="ARBA" id="ARBA00022679"/>
    </source>
</evidence>
<organism evidence="5 6">
    <name type="scientific">Colletotrichum fioriniae PJ7</name>
    <dbReference type="NCBI Taxonomy" id="1445577"/>
    <lineage>
        <taxon>Eukaryota</taxon>
        <taxon>Fungi</taxon>
        <taxon>Dikarya</taxon>
        <taxon>Ascomycota</taxon>
        <taxon>Pezizomycotina</taxon>
        <taxon>Sordariomycetes</taxon>
        <taxon>Hypocreomycetidae</taxon>
        <taxon>Glomerellales</taxon>
        <taxon>Glomerellaceae</taxon>
        <taxon>Colletotrichum</taxon>
        <taxon>Colletotrichum acutatum species complex</taxon>
    </lineage>
</organism>
<dbReference type="PANTHER" id="PTHR40627">
    <property type="entry name" value="INDOLE PRENYLTRANSFERASE TDIB-RELATED"/>
    <property type="match status" value="1"/>
</dbReference>
<name>A0A010RAY2_9PEZI</name>
<dbReference type="SFLD" id="SFLDG01162">
    <property type="entry name" value="I"/>
    <property type="match status" value="1"/>
</dbReference>
<dbReference type="PANTHER" id="PTHR40627:SF5">
    <property type="entry name" value="INDOLE PRENYLTRANSFERASE TDIB"/>
    <property type="match status" value="1"/>
</dbReference>
<proteinExistence type="inferred from homology"/>
<feature type="compositionally biased region" description="Polar residues" evidence="4">
    <location>
        <begin position="32"/>
        <end position="41"/>
    </location>
</feature>
<keyword evidence="2 5" id="KW-0808">Transferase</keyword>
<dbReference type="InterPro" id="IPR012148">
    <property type="entry name" value="ABBA_DMATS-like"/>
</dbReference>
<dbReference type="EMBL" id="JARH01000056">
    <property type="protein sequence ID" value="EXF85840.1"/>
    <property type="molecule type" value="Genomic_DNA"/>
</dbReference>
<feature type="binding site" evidence="3">
    <location>
        <position position="299"/>
    </location>
    <ligand>
        <name>dimethylallyl diphosphate</name>
        <dbReference type="ChEBI" id="CHEBI:57623"/>
    </ligand>
</feature>
<dbReference type="NCBIfam" id="TIGR03429">
    <property type="entry name" value="arom_pren_DMATS"/>
    <property type="match status" value="1"/>
</dbReference>
<dbReference type="InterPro" id="IPR017795">
    <property type="entry name" value="ABBA_NscD-like"/>
</dbReference>
<dbReference type="InterPro" id="IPR033964">
    <property type="entry name" value="ABBA"/>
</dbReference>
<dbReference type="CDD" id="cd13929">
    <property type="entry name" value="PT-DMATS_CymD"/>
    <property type="match status" value="1"/>
</dbReference>
<feature type="binding site" evidence="3">
    <location>
        <position position="145"/>
    </location>
    <ligand>
        <name>dimethylallyl diphosphate</name>
        <dbReference type="ChEBI" id="CHEBI:57623"/>
    </ligand>
</feature>
<evidence type="ECO:0000313" key="5">
    <source>
        <dbReference type="EMBL" id="EXF85840.1"/>
    </source>
</evidence>
<feature type="binding site" evidence="3">
    <location>
        <position position="386"/>
    </location>
    <ligand>
        <name>dimethylallyl diphosphate</name>
        <dbReference type="ChEBI" id="CHEBI:57623"/>
    </ligand>
</feature>
<evidence type="ECO:0000256" key="3">
    <source>
        <dbReference type="PIRSR" id="PIRSR000509-1"/>
    </source>
</evidence>
<dbReference type="PIRSF" id="PIRSF000509">
    <property type="entry name" value="Trp_DMAT"/>
    <property type="match status" value="1"/>
</dbReference>
<dbReference type="OrthoDB" id="5392033at2759"/>
<feature type="binding site" evidence="3">
    <location>
        <position position="230"/>
    </location>
    <ligand>
        <name>dimethylallyl diphosphate</name>
        <dbReference type="ChEBI" id="CHEBI:57623"/>
    </ligand>
</feature>
<dbReference type="eggNOG" id="ENOG502SIKB">
    <property type="taxonomic scope" value="Eukaryota"/>
</dbReference>
<feature type="binding site" evidence="3">
    <location>
        <position position="131"/>
    </location>
    <ligand>
        <name>L-tryptophan</name>
        <dbReference type="ChEBI" id="CHEBI:57912"/>
    </ligand>
</feature>
<dbReference type="AlphaFoldDB" id="A0A010RAY2"/>
<evidence type="ECO:0000313" key="6">
    <source>
        <dbReference type="Proteomes" id="UP000020467"/>
    </source>
</evidence>
<sequence length="468" mass="51704">MAPTMAASAYTATPRSPFPLQLSPRALRSPRSPMTFSQSEVLSPRAMAKQEKDLCLPAQGSIYIHKPDQDFWNVRCAETLDAFMQAAGSYTPAQRAAHLQLLSEIIVPCMGPHPATAPTKPLLTADGSPFEPSWNITDSGSSSIRFSFEPMGRHGGSASDPFAQKIIPAVLPALRMVSHGVDTRWFEQFMSALFLTEAESEMALSRLPKGTRAPTSFLAFDLDGAKAVFKAYFFPVLKHIATGASTEDITFDAIRTLSPRGSDLSQSANATEEYFKNCPFAIPVEMIALDCIDPAEGARVKVYARTRLNAFNVVRNVVTLGGQIKDEAILKGLEILKGIWHLLHNEAEPHDDDWNKEPKMVNTLHKGICYGFELKPGAKWPEVKAYVPLWQYADSDAVISANLAQAFRSRGWAVAEKYQDDMARCFPRSDLSKTTGTHSYISFAYSEKKGAYLTIYYSIRPQDSLLAF</sequence>
<gene>
    <name evidence="5" type="ORF">CFIO01_10841</name>
</gene>
<dbReference type="GO" id="GO:0009820">
    <property type="term" value="P:alkaloid metabolic process"/>
    <property type="evidence" value="ECO:0007669"/>
    <property type="project" value="InterPro"/>
</dbReference>